<evidence type="ECO:0000313" key="2">
    <source>
        <dbReference type="EMBL" id="KAK2182073.1"/>
    </source>
</evidence>
<dbReference type="AlphaFoldDB" id="A0AAD9L2B3"/>
<evidence type="ECO:0000256" key="1">
    <source>
        <dbReference type="SAM" id="Phobius"/>
    </source>
</evidence>
<keyword evidence="1" id="KW-0812">Transmembrane</keyword>
<keyword evidence="3" id="KW-1185">Reference proteome</keyword>
<dbReference type="Proteomes" id="UP001209878">
    <property type="component" value="Unassembled WGS sequence"/>
</dbReference>
<keyword evidence="1" id="KW-1133">Transmembrane helix</keyword>
<feature type="transmembrane region" description="Helical" evidence="1">
    <location>
        <begin position="84"/>
        <end position="105"/>
    </location>
</feature>
<accession>A0AAD9L2B3</accession>
<proteinExistence type="predicted"/>
<gene>
    <name evidence="2" type="ORF">NP493_368g02044</name>
</gene>
<organism evidence="2 3">
    <name type="scientific">Ridgeia piscesae</name>
    <name type="common">Tubeworm</name>
    <dbReference type="NCBI Taxonomy" id="27915"/>
    <lineage>
        <taxon>Eukaryota</taxon>
        <taxon>Metazoa</taxon>
        <taxon>Spiralia</taxon>
        <taxon>Lophotrochozoa</taxon>
        <taxon>Annelida</taxon>
        <taxon>Polychaeta</taxon>
        <taxon>Sedentaria</taxon>
        <taxon>Canalipalpata</taxon>
        <taxon>Sabellida</taxon>
        <taxon>Siboglinidae</taxon>
        <taxon>Ridgeia</taxon>
    </lineage>
</organism>
<evidence type="ECO:0000313" key="3">
    <source>
        <dbReference type="Proteomes" id="UP001209878"/>
    </source>
</evidence>
<keyword evidence="1" id="KW-0472">Membrane</keyword>
<sequence>MYVTHSDWHILVYYTFKLAQSCVLHIQIGTVVCITHIDWHIHVHHTYRLAQSSNSHCIDTSILITYIICTVTLTILQYHTQHTSVLHIGILVHTIISIYVIAIAAY</sequence>
<reference evidence="2" key="1">
    <citation type="journal article" date="2023" name="Mol. Biol. Evol.">
        <title>Third-Generation Sequencing Reveals the Adaptive Role of the Epigenome in Three Deep-Sea Polychaetes.</title>
        <authorList>
            <person name="Perez M."/>
            <person name="Aroh O."/>
            <person name="Sun Y."/>
            <person name="Lan Y."/>
            <person name="Juniper S.K."/>
            <person name="Young C.R."/>
            <person name="Angers B."/>
            <person name="Qian P.Y."/>
        </authorList>
    </citation>
    <scope>NUCLEOTIDE SEQUENCE</scope>
    <source>
        <strain evidence="2">R07B-5</strain>
    </source>
</reference>
<dbReference type="EMBL" id="JAODUO010000368">
    <property type="protein sequence ID" value="KAK2182073.1"/>
    <property type="molecule type" value="Genomic_DNA"/>
</dbReference>
<protein>
    <submittedName>
        <fullName evidence="2">Uncharacterized protein</fullName>
    </submittedName>
</protein>
<name>A0AAD9L2B3_RIDPI</name>
<comment type="caution">
    <text evidence="2">The sequence shown here is derived from an EMBL/GenBank/DDBJ whole genome shotgun (WGS) entry which is preliminary data.</text>
</comment>
<feature type="transmembrane region" description="Helical" evidence="1">
    <location>
        <begin position="57"/>
        <end position="78"/>
    </location>
</feature>